<feature type="domain" description="Daunorubicin resistance ATP-binding protein DrrA1/2-like C-terminal" evidence="5">
    <location>
        <begin position="146"/>
        <end position="220"/>
    </location>
</feature>
<dbReference type="EMBL" id="CP000916">
    <property type="protein sequence ID" value="ACM23714.1"/>
    <property type="molecule type" value="Genomic_DNA"/>
</dbReference>
<keyword evidence="1" id="KW-0813">Transport</keyword>
<protein>
    <submittedName>
        <fullName evidence="6">ABC transporter related</fullName>
    </submittedName>
</protein>
<dbReference type="SUPFAM" id="SSF52540">
    <property type="entry name" value="P-loop containing nucleoside triphosphate hydrolases"/>
    <property type="match status" value="1"/>
</dbReference>
<evidence type="ECO:0000259" key="4">
    <source>
        <dbReference type="Pfam" id="PF00005"/>
    </source>
</evidence>
<dbReference type="Gene3D" id="3.40.50.300">
    <property type="entry name" value="P-loop containing nucleotide triphosphate hydrolases"/>
    <property type="match status" value="1"/>
</dbReference>
<dbReference type="eggNOG" id="COG1131">
    <property type="taxonomic scope" value="Bacteria"/>
</dbReference>
<dbReference type="PANTHER" id="PTHR42939:SF1">
    <property type="entry name" value="ABC TRANSPORTER ATP-BINDING PROTEIN ALBC-RELATED"/>
    <property type="match status" value="1"/>
</dbReference>
<dbReference type="InterPro" id="IPR025302">
    <property type="entry name" value="DrrA1/2-like_C"/>
</dbReference>
<dbReference type="KEGG" id="tna:CTN_1538"/>
<dbReference type="HOGENOM" id="CLU_000604_1_2_0"/>
<dbReference type="CDD" id="cd03230">
    <property type="entry name" value="ABC_DR_subfamily_A"/>
    <property type="match status" value="1"/>
</dbReference>
<dbReference type="Pfam" id="PF00005">
    <property type="entry name" value="ABC_tran"/>
    <property type="match status" value="1"/>
</dbReference>
<proteinExistence type="predicted"/>
<dbReference type="InterPro" id="IPR051782">
    <property type="entry name" value="ABC_Transporter_VariousFunc"/>
</dbReference>
<dbReference type="InterPro" id="IPR003439">
    <property type="entry name" value="ABC_transporter-like_ATP-bd"/>
</dbReference>
<evidence type="ECO:0000256" key="1">
    <source>
        <dbReference type="ARBA" id="ARBA00022448"/>
    </source>
</evidence>
<dbReference type="Proteomes" id="UP000000445">
    <property type="component" value="Chromosome"/>
</dbReference>
<accession>B9K9T1</accession>
<feature type="domain" description="ABC transporter" evidence="4">
    <location>
        <begin position="4"/>
        <end position="91"/>
    </location>
</feature>
<keyword evidence="2" id="KW-0547">Nucleotide-binding</keyword>
<dbReference type="STRING" id="309803.CTN_1538"/>
<sequence length="226" mass="26388">MKEGKEIRKGVGYIPGEVSFYPEVTVEEFLRYSSSFYESVDESYVKKLCNIFSLDTGKRIRELSMGNRKKVAIVQALMHRPKLLILDEPTNGLDPIVQSTFFEILKEEKERGTTIFFSSHILSEVERLCDRVAMIKNGRIVKIESVENLKKEKYKVVRIREGNFEMLEKLPEVVHLKIENSVAEFLFSGTTEKLIEILQRLKPSDFWVEEPSLEEIFMSYYREGEK</sequence>
<name>B9K9T1_THENN</name>
<reference evidence="6 7" key="1">
    <citation type="journal article" date="2009" name="Biosci. Biotechnol. Biochem.">
        <title>WeGAS: a web-based microbial genome annotation system.</title>
        <authorList>
            <person name="Lee D."/>
            <person name="Seo H."/>
            <person name="Park C."/>
            <person name="Park K."/>
        </authorList>
    </citation>
    <scope>NUCLEOTIDE SEQUENCE [LARGE SCALE GENOMIC DNA]</scope>
    <source>
        <strain evidence="7">ATCC 49049 / DSM 4359 / NBRC 107923 / NS-E</strain>
    </source>
</reference>
<evidence type="ECO:0000313" key="6">
    <source>
        <dbReference type="EMBL" id="ACM23714.1"/>
    </source>
</evidence>
<gene>
    <name evidence="6" type="ordered locus">CTN_1538</name>
</gene>
<dbReference type="PANTHER" id="PTHR42939">
    <property type="entry name" value="ABC TRANSPORTER ATP-BINDING PROTEIN ALBC-RELATED"/>
    <property type="match status" value="1"/>
</dbReference>
<evidence type="ECO:0000313" key="7">
    <source>
        <dbReference type="Proteomes" id="UP000000445"/>
    </source>
</evidence>
<dbReference type="Pfam" id="PF13732">
    <property type="entry name" value="DrrA1-3_C"/>
    <property type="match status" value="1"/>
</dbReference>
<keyword evidence="3" id="KW-0067">ATP-binding</keyword>
<dbReference type="GO" id="GO:0016887">
    <property type="term" value="F:ATP hydrolysis activity"/>
    <property type="evidence" value="ECO:0007669"/>
    <property type="project" value="InterPro"/>
</dbReference>
<evidence type="ECO:0000256" key="3">
    <source>
        <dbReference type="ARBA" id="ARBA00022840"/>
    </source>
</evidence>
<organism evidence="6 7">
    <name type="scientific">Thermotoga neapolitana (strain ATCC 49049 / DSM 4359 / NBRC 107923 / NS-E)</name>
    <dbReference type="NCBI Taxonomy" id="309803"/>
    <lineage>
        <taxon>Bacteria</taxon>
        <taxon>Thermotogati</taxon>
        <taxon>Thermotogota</taxon>
        <taxon>Thermotogae</taxon>
        <taxon>Thermotogales</taxon>
        <taxon>Thermotogaceae</taxon>
        <taxon>Thermotoga</taxon>
    </lineage>
</organism>
<dbReference type="GO" id="GO:0005524">
    <property type="term" value="F:ATP binding"/>
    <property type="evidence" value="ECO:0007669"/>
    <property type="project" value="UniProtKB-KW"/>
</dbReference>
<keyword evidence="7" id="KW-1185">Reference proteome</keyword>
<evidence type="ECO:0000256" key="2">
    <source>
        <dbReference type="ARBA" id="ARBA00022741"/>
    </source>
</evidence>
<dbReference type="AlphaFoldDB" id="B9K9T1"/>
<dbReference type="InterPro" id="IPR027417">
    <property type="entry name" value="P-loop_NTPase"/>
</dbReference>
<evidence type="ECO:0000259" key="5">
    <source>
        <dbReference type="Pfam" id="PF13732"/>
    </source>
</evidence>